<dbReference type="SUPFAM" id="SSF49384">
    <property type="entry name" value="Carbohydrate-binding domain"/>
    <property type="match status" value="1"/>
</dbReference>
<dbReference type="GO" id="GO:0005975">
    <property type="term" value="P:carbohydrate metabolic process"/>
    <property type="evidence" value="ECO:0007669"/>
    <property type="project" value="InterPro"/>
</dbReference>
<evidence type="ECO:0000313" key="4">
    <source>
        <dbReference type="Proteomes" id="UP000334990"/>
    </source>
</evidence>
<dbReference type="EMBL" id="BLAD01000044">
    <property type="protein sequence ID" value="GES00395.1"/>
    <property type="molecule type" value="Genomic_DNA"/>
</dbReference>
<feature type="domain" description="CBM2" evidence="2">
    <location>
        <begin position="17"/>
        <end position="126"/>
    </location>
</feature>
<dbReference type="Pfam" id="PF00553">
    <property type="entry name" value="CBM_2"/>
    <property type="match status" value="1"/>
</dbReference>
<sequence length="234" mass="24218">MLVALVLGAGVMLGAPGPADAAATTVSYRMAASWGLGFQAQLTVTPSAAVTSWTIEFDLAAQQVVTAAFFADFTQTGQHVVLSNRPFNGAVPAGGALSLGIQVGNPGLINVPPGAFTFNGQPATYTPEPYLLASIARVQIPEGGTVSFNVRISQIPVSPIVVELGGGDASQAVVVTPRQLTFSNNPRFWNLPQTVVVTRLDDPGANGQSVFIPITQWNGKPGYAMEAVIADLIG</sequence>
<evidence type="ECO:0000259" key="2">
    <source>
        <dbReference type="PROSITE" id="PS51173"/>
    </source>
</evidence>
<keyword evidence="1" id="KW-0732">Signal</keyword>
<dbReference type="InterPro" id="IPR001919">
    <property type="entry name" value="CBD2"/>
</dbReference>
<evidence type="ECO:0000256" key="1">
    <source>
        <dbReference type="SAM" id="SignalP"/>
    </source>
</evidence>
<reference evidence="3 4" key="1">
    <citation type="submission" date="2019-10" db="EMBL/GenBank/DDBJ databases">
        <title>Whole genome shotgun sequence of Acrocarpospora corrugata NBRC 13972.</title>
        <authorList>
            <person name="Ichikawa N."/>
            <person name="Kimura A."/>
            <person name="Kitahashi Y."/>
            <person name="Komaki H."/>
            <person name="Oguchi A."/>
        </authorList>
    </citation>
    <scope>NUCLEOTIDE SEQUENCE [LARGE SCALE GENOMIC DNA]</scope>
    <source>
        <strain evidence="3 4">NBRC 13972</strain>
    </source>
</reference>
<organism evidence="3 4">
    <name type="scientific">Acrocarpospora corrugata</name>
    <dbReference type="NCBI Taxonomy" id="35763"/>
    <lineage>
        <taxon>Bacteria</taxon>
        <taxon>Bacillati</taxon>
        <taxon>Actinomycetota</taxon>
        <taxon>Actinomycetes</taxon>
        <taxon>Streptosporangiales</taxon>
        <taxon>Streptosporangiaceae</taxon>
        <taxon>Acrocarpospora</taxon>
    </lineage>
</organism>
<protein>
    <recommendedName>
        <fullName evidence="2">CBM2 domain-containing protein</fullName>
    </recommendedName>
</protein>
<dbReference type="Proteomes" id="UP000334990">
    <property type="component" value="Unassembled WGS sequence"/>
</dbReference>
<name>A0A5M3VUB8_9ACTN</name>
<feature type="chain" id="PRO_5024288719" description="CBM2 domain-containing protein" evidence="1">
    <location>
        <begin position="22"/>
        <end position="234"/>
    </location>
</feature>
<dbReference type="SMART" id="SM00637">
    <property type="entry name" value="CBD_II"/>
    <property type="match status" value="1"/>
</dbReference>
<feature type="signal peptide" evidence="1">
    <location>
        <begin position="1"/>
        <end position="21"/>
    </location>
</feature>
<dbReference type="GO" id="GO:0004553">
    <property type="term" value="F:hydrolase activity, hydrolyzing O-glycosyl compounds"/>
    <property type="evidence" value="ECO:0007669"/>
    <property type="project" value="InterPro"/>
</dbReference>
<evidence type="ECO:0000313" key="3">
    <source>
        <dbReference type="EMBL" id="GES00395.1"/>
    </source>
</evidence>
<gene>
    <name evidence="3" type="ORF">Acor_24590</name>
</gene>
<dbReference type="InterPro" id="IPR012291">
    <property type="entry name" value="CBM2_carb-bd_dom_sf"/>
</dbReference>
<comment type="caution">
    <text evidence="3">The sequence shown here is derived from an EMBL/GenBank/DDBJ whole genome shotgun (WGS) entry which is preliminary data.</text>
</comment>
<dbReference type="PROSITE" id="PS51173">
    <property type="entry name" value="CBM2"/>
    <property type="match status" value="1"/>
</dbReference>
<proteinExistence type="predicted"/>
<keyword evidence="4" id="KW-1185">Reference proteome</keyword>
<accession>A0A5M3VUB8</accession>
<dbReference type="GO" id="GO:0030247">
    <property type="term" value="F:polysaccharide binding"/>
    <property type="evidence" value="ECO:0007669"/>
    <property type="project" value="UniProtKB-UniRule"/>
</dbReference>
<dbReference type="Gene3D" id="2.60.40.290">
    <property type="match status" value="1"/>
</dbReference>
<dbReference type="AlphaFoldDB" id="A0A5M3VUB8"/>
<dbReference type="InterPro" id="IPR008965">
    <property type="entry name" value="CBM2/CBM3_carb-bd_dom_sf"/>
</dbReference>